<evidence type="ECO:0000313" key="2">
    <source>
        <dbReference type="Proteomes" id="UP000245626"/>
    </source>
</evidence>
<organism evidence="1 2">
    <name type="scientific">Violaceomyces palustris</name>
    <dbReference type="NCBI Taxonomy" id="1673888"/>
    <lineage>
        <taxon>Eukaryota</taxon>
        <taxon>Fungi</taxon>
        <taxon>Dikarya</taxon>
        <taxon>Basidiomycota</taxon>
        <taxon>Ustilaginomycotina</taxon>
        <taxon>Ustilaginomycetes</taxon>
        <taxon>Violaceomycetales</taxon>
        <taxon>Violaceomycetaceae</taxon>
        <taxon>Violaceomyces</taxon>
    </lineage>
</organism>
<sequence length="1665" mass="178387">MLPPLLPFPIPKTLEKISQDYPGSIVKEGGLSAILQYLDFFNIHIQRTAMTAAANCCRKLSTESFNMVKDVMPIIQNVLTYSDQRLVESACKCVVRVVESYKHHPSFLERLLSEELLAGVNSLLLPSSGSSGGSGGSSTTVGAAVYTDMLKALSSAARASAKVAVSLLENNIVETLYHLLTGSPAPPEDASSGSTSLASAQGSPQTGKLELAATLADPSSATAEGIVAVADVAILQNLAQRPKEQVQEALSLVGELLPPLPRDGVFDAKAYSERAYLKRKSKESKSAKLAKDGTTIKAGSSSSSSSSKVQIKSESNAESGTESSRASPEASVSGGADSTPTDVGHSPSSKPERTKSEREIAKESAHAKRVEMLKAHSKLVNRFTQLVLPTLVEVYAASVALHVRSKAISGILKIVSFVEPEPLAKVLDRVPLASFVAAILSSRDHPSLVHGALQLVELLTIKLPDVYKALLRREGVIWEIEDIASKDPKTSMHAGKSKKPDDGTKVKPEPQPLSLPGRGGRTTSAAPPGATDQSPVESGSSMAASSGLARLLAATSGAEGGGGGLPNNVFSSLSGTTNAASSRSTGTLLSDAEDANIWRARVLRDRFAQEAASSEGARKAAKTLDDIKELVSRLSTEAESDEQKAREIIQMLTSLFSAQDEPISSFELLRSGLVEGLYSFATKSSDGVPLEKRRSMLIESLMMADPSNNTAASVLVRRLQELLSRLENVEITTAINSGTEDSRRSPTSMLGRQIRLRLQAEDGAEVPRTCTNVVVTIHAIATFQSLNDYLRPKIAASAALSSSGNGGSSGSMSSRLSGVLAAFAAATGGAGLPDLPGLGESSTGRPSENSGSRVDPSSKSKDSGSDSPSGSKDKKDQEEDKEKGKQRGKESAGPSRRRSSRLSGKGADEGKGQDSAAEEKKDKEEDEEEGRSIEQAAARELLASAGLSAGDESDEALARRLMEGLLQGSGLEEDGYSDEEFDEEILENELPAGPADGQGGNGDADKTINLDVAQDGSKVIAKTPEGTRVASPSHGSPGPSSQRAESSSAPSPSKRSYASALQKKPSDWHLEFSMGDQKLSLGTTIYGAVHNFEMSAARSGGGGGGGAAFGGQQRYIWGNIYTVKYRKVQGPLPTEASNSTPEPPDNSYPTVTLPPSVEPEAPYAKLLQLLAVLHDLNAEWRELCRLEFGRVSTRAPAMSEAAFVNNKLTAKLNRQLEEPMIVASACMPPWSTDLPKVFPFLFPFEVRFAFLQSTAFGYARLITRWQNLHSRNQDNSSSSSMRPDDSFGFLGRLQRQKVRISRANLLQSAFKVFELYGSNSSVLEVEYFEEIGTGLGPTLEFYSLVSKEFARKDLDLWRDNSSDSTGSEYVFSPQGLFPAPISEKEAETAEGKKRIHAFKILGQFVAKALLDSRIIDCNFSPVFMRAVLNEMMPANMNTMTAVDPALAKSLKGLLEMKRDEVGSLGLDFTAPGYPSYELHPDGKDDEVDAANLEQYVTEVLEATLGKGIKPMVRAFRQGFNLIFPISAMSSFTADELVTLFGNTEEDWSEATLMGAIKPDHGLTSESASFKDIISIMSEFDPKERREFLQWMTGSPKLPIGGFAGLHPPLTIVRRAIEPPADPDSFLASCTTCVNFLKLPQYSSREIMRKKLMFAIREGRDSFHLS</sequence>
<keyword evidence="2" id="KW-1185">Reference proteome</keyword>
<proteinExistence type="predicted"/>
<evidence type="ECO:0000313" key="1">
    <source>
        <dbReference type="EMBL" id="PWN54057.1"/>
    </source>
</evidence>
<accession>A0ACD0P7R5</accession>
<reference evidence="1 2" key="1">
    <citation type="journal article" date="2018" name="Mol. Biol. Evol.">
        <title>Broad Genomic Sampling Reveals a Smut Pathogenic Ancestry of the Fungal Clade Ustilaginomycotina.</title>
        <authorList>
            <person name="Kijpornyongpan T."/>
            <person name="Mondo S.J."/>
            <person name="Barry K."/>
            <person name="Sandor L."/>
            <person name="Lee J."/>
            <person name="Lipzen A."/>
            <person name="Pangilinan J."/>
            <person name="LaButti K."/>
            <person name="Hainaut M."/>
            <person name="Henrissat B."/>
            <person name="Grigoriev I.V."/>
            <person name="Spatafora J.W."/>
            <person name="Aime M.C."/>
        </authorList>
    </citation>
    <scope>NUCLEOTIDE SEQUENCE [LARGE SCALE GENOMIC DNA]</scope>
    <source>
        <strain evidence="1 2">SA 807</strain>
    </source>
</reference>
<name>A0ACD0P7R5_9BASI</name>
<gene>
    <name evidence="1" type="ORF">IE53DRAFT_309085</name>
</gene>
<dbReference type="Proteomes" id="UP000245626">
    <property type="component" value="Unassembled WGS sequence"/>
</dbReference>
<dbReference type="EMBL" id="KZ819698">
    <property type="protein sequence ID" value="PWN54057.1"/>
    <property type="molecule type" value="Genomic_DNA"/>
</dbReference>
<protein>
    <submittedName>
        <fullName evidence="1">Uncharacterized protein</fullName>
    </submittedName>
</protein>